<dbReference type="GO" id="GO:0005737">
    <property type="term" value="C:cytoplasm"/>
    <property type="evidence" value="ECO:0007669"/>
    <property type="project" value="TreeGrafter"/>
</dbReference>
<dbReference type="PROSITE" id="PS51194">
    <property type="entry name" value="HELICASE_CTER"/>
    <property type="match status" value="1"/>
</dbReference>
<evidence type="ECO:0000256" key="11">
    <source>
        <dbReference type="ARBA" id="ARBA00022806"/>
    </source>
</evidence>
<evidence type="ECO:0000256" key="21">
    <source>
        <dbReference type="RuleBase" id="RU364117"/>
    </source>
</evidence>
<comment type="cofactor">
    <cofactor evidence="1">
        <name>Zn(2+)</name>
        <dbReference type="ChEBI" id="CHEBI:29105"/>
    </cofactor>
</comment>
<dbReference type="GO" id="GO:0000724">
    <property type="term" value="P:double-strand break repair via homologous recombination"/>
    <property type="evidence" value="ECO:0007669"/>
    <property type="project" value="TreeGrafter"/>
</dbReference>
<dbReference type="EMBL" id="LSMT01000266">
    <property type="protein sequence ID" value="PFX21708.1"/>
    <property type="molecule type" value="Genomic_DNA"/>
</dbReference>
<evidence type="ECO:0000256" key="19">
    <source>
        <dbReference type="ARBA" id="ARBA00034617"/>
    </source>
</evidence>
<comment type="catalytic activity">
    <reaction evidence="19 21">
        <text>Couples ATP hydrolysis with the unwinding of duplex DNA by translocating in the 3'-5' direction.</text>
        <dbReference type="EC" id="5.6.2.4"/>
    </reaction>
</comment>
<dbReference type="GO" id="GO:0005654">
    <property type="term" value="C:nucleoplasm"/>
    <property type="evidence" value="ECO:0007669"/>
    <property type="project" value="UniProtKB-SubCell"/>
</dbReference>
<evidence type="ECO:0000259" key="24">
    <source>
        <dbReference type="PROSITE" id="PS51194"/>
    </source>
</evidence>
<evidence type="ECO:0000256" key="12">
    <source>
        <dbReference type="ARBA" id="ARBA00022833"/>
    </source>
</evidence>
<feature type="domain" description="Helicase C-terminal" evidence="24">
    <location>
        <begin position="231"/>
        <end position="389"/>
    </location>
</feature>
<evidence type="ECO:0000256" key="16">
    <source>
        <dbReference type="ARBA" id="ARBA00023235"/>
    </source>
</evidence>
<evidence type="ECO:0000256" key="14">
    <source>
        <dbReference type="ARBA" id="ARBA00023125"/>
    </source>
</evidence>
<feature type="region of interest" description="Disordered" evidence="22">
    <location>
        <begin position="716"/>
        <end position="767"/>
    </location>
</feature>
<evidence type="ECO:0000256" key="17">
    <source>
        <dbReference type="ARBA" id="ARBA00023242"/>
    </source>
</evidence>
<dbReference type="PROSITE" id="PS51192">
    <property type="entry name" value="HELICASE_ATP_BIND_1"/>
    <property type="match status" value="1"/>
</dbReference>
<evidence type="ECO:0000259" key="23">
    <source>
        <dbReference type="PROSITE" id="PS51192"/>
    </source>
</evidence>
<dbReference type="InterPro" id="IPR038190">
    <property type="entry name" value="SRI_sf"/>
</dbReference>
<keyword evidence="15" id="KW-0234">DNA repair</keyword>
<dbReference type="GO" id="GO:0043138">
    <property type="term" value="F:3'-5' DNA helicase activity"/>
    <property type="evidence" value="ECO:0007669"/>
    <property type="project" value="UniProtKB-EC"/>
</dbReference>
<dbReference type="GO" id="GO:0006260">
    <property type="term" value="P:DNA replication"/>
    <property type="evidence" value="ECO:0007669"/>
    <property type="project" value="UniProtKB-KW"/>
</dbReference>
<evidence type="ECO:0000313" key="26">
    <source>
        <dbReference type="Proteomes" id="UP000225706"/>
    </source>
</evidence>
<dbReference type="Gene3D" id="6.10.250.3140">
    <property type="match status" value="1"/>
</dbReference>
<dbReference type="InterPro" id="IPR014001">
    <property type="entry name" value="Helicase_ATP-bd"/>
</dbReference>
<gene>
    <name evidence="25" type="primary">RECQL5</name>
    <name evidence="25" type="ORF">AWC38_SpisGene13805</name>
</gene>
<dbReference type="SMART" id="SM00490">
    <property type="entry name" value="HELICc"/>
    <property type="match status" value="1"/>
</dbReference>
<keyword evidence="9" id="KW-0227">DNA damage</keyword>
<keyword evidence="5" id="KW-0132">Cell division</keyword>
<dbReference type="Pfam" id="PF08236">
    <property type="entry name" value="SRI"/>
    <property type="match status" value="1"/>
</dbReference>
<dbReference type="NCBIfam" id="TIGR00614">
    <property type="entry name" value="recQ_fam"/>
    <property type="match status" value="1"/>
</dbReference>
<keyword evidence="6" id="KW-0235">DNA replication</keyword>
<dbReference type="GO" id="GO:0005694">
    <property type="term" value="C:chromosome"/>
    <property type="evidence" value="ECO:0007669"/>
    <property type="project" value="InterPro"/>
</dbReference>
<dbReference type="GO" id="GO:0003677">
    <property type="term" value="F:DNA binding"/>
    <property type="evidence" value="ECO:0007669"/>
    <property type="project" value="UniProtKB-KW"/>
</dbReference>
<keyword evidence="13 21" id="KW-0067">ATP-binding</keyword>
<evidence type="ECO:0000256" key="1">
    <source>
        <dbReference type="ARBA" id="ARBA00001947"/>
    </source>
</evidence>
<dbReference type="STRING" id="50429.A0A2B4RZG1"/>
<comment type="subcellular location">
    <subcellularLocation>
        <location evidence="2">Nucleus</location>
        <location evidence="2">Nucleoplasm</location>
    </subcellularLocation>
</comment>
<dbReference type="PANTHER" id="PTHR13710:SF152">
    <property type="entry name" value="ATP-DEPENDENT DNA HELICASE Q5"/>
    <property type="match status" value="1"/>
</dbReference>
<evidence type="ECO:0000256" key="5">
    <source>
        <dbReference type="ARBA" id="ARBA00022618"/>
    </source>
</evidence>
<dbReference type="Gene3D" id="3.40.50.300">
    <property type="entry name" value="P-loop containing nucleotide triphosphate hydrolases"/>
    <property type="match status" value="2"/>
</dbReference>
<keyword evidence="16" id="KW-0413">Isomerase</keyword>
<dbReference type="GO" id="GO:0016887">
    <property type="term" value="F:ATP hydrolysis activity"/>
    <property type="evidence" value="ECO:0007669"/>
    <property type="project" value="RHEA"/>
</dbReference>
<dbReference type="Gene3D" id="1.10.1740.100">
    <property type="entry name" value="Set2, Rpb1 interacting domain"/>
    <property type="match status" value="1"/>
</dbReference>
<comment type="caution">
    <text evidence="25">The sequence shown here is derived from an EMBL/GenBank/DDBJ whole genome shotgun (WGS) entry which is preliminary data.</text>
</comment>
<evidence type="ECO:0000256" key="3">
    <source>
        <dbReference type="ARBA" id="ARBA00005446"/>
    </source>
</evidence>
<evidence type="ECO:0000256" key="22">
    <source>
        <dbReference type="SAM" id="MobiDB-lite"/>
    </source>
</evidence>
<dbReference type="InterPro" id="IPR001650">
    <property type="entry name" value="Helicase_C-like"/>
</dbReference>
<reference evidence="26" key="1">
    <citation type="journal article" date="2017" name="bioRxiv">
        <title>Comparative analysis of the genomes of Stylophora pistillata and Acropora digitifera provides evidence for extensive differences between species of corals.</title>
        <authorList>
            <person name="Voolstra C.R."/>
            <person name="Li Y."/>
            <person name="Liew Y.J."/>
            <person name="Baumgarten S."/>
            <person name="Zoccola D."/>
            <person name="Flot J.-F."/>
            <person name="Tambutte S."/>
            <person name="Allemand D."/>
            <person name="Aranda M."/>
        </authorList>
    </citation>
    <scope>NUCLEOTIDE SEQUENCE [LARGE SCALE GENOMIC DNA]</scope>
</reference>
<dbReference type="InterPro" id="IPR013257">
    <property type="entry name" value="SRI"/>
</dbReference>
<evidence type="ECO:0000256" key="20">
    <source>
        <dbReference type="ARBA" id="ARBA00049360"/>
    </source>
</evidence>
<dbReference type="PROSITE" id="PS00690">
    <property type="entry name" value="DEAH_ATP_HELICASE"/>
    <property type="match status" value="1"/>
</dbReference>
<feature type="compositionally biased region" description="Polar residues" evidence="22">
    <location>
        <begin position="846"/>
        <end position="864"/>
    </location>
</feature>
<dbReference type="FunFam" id="3.40.50.300:FF:000444">
    <property type="entry name" value="ATP-dependent DNA helicase"/>
    <property type="match status" value="1"/>
</dbReference>
<dbReference type="Pfam" id="PF00271">
    <property type="entry name" value="Helicase_C"/>
    <property type="match status" value="1"/>
</dbReference>
<evidence type="ECO:0000256" key="18">
    <source>
        <dbReference type="ARBA" id="ARBA00023306"/>
    </source>
</evidence>
<keyword evidence="12" id="KW-0862">Zinc</keyword>
<protein>
    <recommendedName>
        <fullName evidence="21">ATP-dependent DNA helicase</fullName>
        <ecNumber evidence="21">5.6.2.4</ecNumber>
    </recommendedName>
</protein>
<evidence type="ECO:0000256" key="2">
    <source>
        <dbReference type="ARBA" id="ARBA00004642"/>
    </source>
</evidence>
<dbReference type="SUPFAM" id="SSF52540">
    <property type="entry name" value="P-loop containing nucleoside triphosphate hydrolases"/>
    <property type="match status" value="1"/>
</dbReference>
<feature type="compositionally biased region" description="Low complexity" evidence="22">
    <location>
        <begin position="718"/>
        <end position="739"/>
    </location>
</feature>
<evidence type="ECO:0000256" key="7">
    <source>
        <dbReference type="ARBA" id="ARBA00022723"/>
    </source>
</evidence>
<dbReference type="InterPro" id="IPR011545">
    <property type="entry name" value="DEAD/DEAH_box_helicase_dom"/>
</dbReference>
<evidence type="ECO:0000313" key="25">
    <source>
        <dbReference type="EMBL" id="PFX21708.1"/>
    </source>
</evidence>
<feature type="region of interest" description="Disordered" evidence="22">
    <location>
        <begin position="842"/>
        <end position="881"/>
    </location>
</feature>
<keyword evidence="7" id="KW-0479">Metal-binding</keyword>
<evidence type="ECO:0000256" key="9">
    <source>
        <dbReference type="ARBA" id="ARBA00022763"/>
    </source>
</evidence>
<dbReference type="OrthoDB" id="6020335at2759"/>
<keyword evidence="4" id="KW-0597">Phosphoprotein</keyword>
<dbReference type="EC" id="5.6.2.4" evidence="21"/>
<organism evidence="25 26">
    <name type="scientific">Stylophora pistillata</name>
    <name type="common">Smooth cauliflower coral</name>
    <dbReference type="NCBI Taxonomy" id="50429"/>
    <lineage>
        <taxon>Eukaryota</taxon>
        <taxon>Metazoa</taxon>
        <taxon>Cnidaria</taxon>
        <taxon>Anthozoa</taxon>
        <taxon>Hexacorallia</taxon>
        <taxon>Scleractinia</taxon>
        <taxon>Astrocoeniina</taxon>
        <taxon>Pocilloporidae</taxon>
        <taxon>Stylophora</taxon>
    </lineage>
</organism>
<name>A0A2B4RZG1_STYPI</name>
<dbReference type="FunFam" id="3.40.50.300:FF:000614">
    <property type="entry name" value="ATP-dependent DNA helicase"/>
    <property type="match status" value="1"/>
</dbReference>
<dbReference type="InterPro" id="IPR027417">
    <property type="entry name" value="P-loop_NTPase"/>
</dbReference>
<dbReference type="GO" id="GO:0005524">
    <property type="term" value="F:ATP binding"/>
    <property type="evidence" value="ECO:0007669"/>
    <property type="project" value="UniProtKB-KW"/>
</dbReference>
<keyword evidence="8 21" id="KW-0547">Nucleotide-binding</keyword>
<comment type="catalytic activity">
    <reaction evidence="20 21">
        <text>ATP + H2O = ADP + phosphate + H(+)</text>
        <dbReference type="Rhea" id="RHEA:13065"/>
        <dbReference type="ChEBI" id="CHEBI:15377"/>
        <dbReference type="ChEBI" id="CHEBI:15378"/>
        <dbReference type="ChEBI" id="CHEBI:30616"/>
        <dbReference type="ChEBI" id="CHEBI:43474"/>
        <dbReference type="ChEBI" id="CHEBI:456216"/>
    </reaction>
</comment>
<sequence length="974" mass="109336">METQALTNSLKTVFKQNDFKSKLQKEAIECLYKGKQDVFVSMPTGSGKSLCYQLPAVMAEGITIIFSPLIALIQDQVSHLKSLSIEAETINSKLSASERKQVYSEIYKLKPLIKLLYITPELAATPGFQRVLSSLHKRKLLSYFVVDEAHCVSQWGHDFRPDYLKLGSLRRQFSDVCWIALTATATPPVQEDVLSSLQLHKPTAIFKTTCFRPNLFYDVCFKELLDDPYADLRDFVESALSEQDNSVDVEKGSGIIYCRTRDACQEVASRLSRKGISAKAYHAGLKPAKRDEVQQEWMDGKVSVIVATISFGMGVDKSSVRVVVHWTLPQSMEGYYQESGRAGRDGKPSFCRLYYSKLERDQVFFLMKKGIKERKQSASSSGRKDEAVQSSYHAIVKYCEQPSCRHAVIASYFGDSKPKCPKGCDYCKDPNAVDNLVDHWRRGVMAGHNRSVTAGRTYITYGLSSGEDDELYGGGKWGYDRKVFEDEDNDDDSGAGASEEERAFRCKLIANEFRKRRRGQPPSSSISHQSPSPDCCLKEATNYLHIPKLSVQVREHCFSLLEEAMKTNINQCAKMEDCARLLFEMESTSVEIEHTTFKNSKSDLGYKTTMLRKVSEVKSRTSNGSVFVWDGTYSNSTTSSTSVMNDTNGYLDEEKEKRDNKGCASFVSALQLMKSSDTITKEPAESKQPVKAPIRRVIPTIKYFFEIGGNSEIKEEPLQQTQQPPHQKPQKQPQQLTKQKTPKSRCVEKGARTSAKKRKSHKQPASEGFWWLEDSPLRKKTRLEDNHSKHRSKTGNAAISSDVFFSKASELKPLKRVSNGASCKLNDTNSVTWQMLESYSPKDRQSLSIGPSLKTNTTASNNGVHQRRRSDDGSPLCIHGNVSPGDSAGVKDVANVVVKYLSPYLKQGSIASKALFKFLARCITHRLMGTGKASTSSRKQEVKTTVKKLFEVCKKFEKESDWEKYLRAVESGKA</sequence>
<dbReference type="InterPro" id="IPR004589">
    <property type="entry name" value="DNA_helicase_ATP-dep_RecQ"/>
</dbReference>
<keyword evidence="10 21" id="KW-0378">Hydrolase</keyword>
<keyword evidence="14" id="KW-0238">DNA-binding</keyword>
<dbReference type="CDD" id="cd18794">
    <property type="entry name" value="SF2_C_RecQ"/>
    <property type="match status" value="1"/>
</dbReference>
<dbReference type="Proteomes" id="UP000225706">
    <property type="component" value="Unassembled WGS sequence"/>
</dbReference>
<dbReference type="InterPro" id="IPR002464">
    <property type="entry name" value="DNA/RNA_helicase_DEAH_CS"/>
</dbReference>
<keyword evidence="18" id="KW-0131">Cell cycle</keyword>
<evidence type="ECO:0000256" key="4">
    <source>
        <dbReference type="ARBA" id="ARBA00022553"/>
    </source>
</evidence>
<evidence type="ECO:0000256" key="8">
    <source>
        <dbReference type="ARBA" id="ARBA00022741"/>
    </source>
</evidence>
<dbReference type="GO" id="GO:0009378">
    <property type="term" value="F:four-way junction helicase activity"/>
    <property type="evidence" value="ECO:0007669"/>
    <property type="project" value="TreeGrafter"/>
</dbReference>
<dbReference type="GO" id="GO:0046872">
    <property type="term" value="F:metal ion binding"/>
    <property type="evidence" value="ECO:0007669"/>
    <property type="project" value="UniProtKB-KW"/>
</dbReference>
<dbReference type="InterPro" id="IPR032284">
    <property type="entry name" value="RecQ_Zn-bd"/>
</dbReference>
<dbReference type="PANTHER" id="PTHR13710">
    <property type="entry name" value="DNA HELICASE RECQ FAMILY MEMBER"/>
    <property type="match status" value="1"/>
</dbReference>
<dbReference type="Gene3D" id="6.10.250.2460">
    <property type="match status" value="1"/>
</dbReference>
<dbReference type="GO" id="GO:0006355">
    <property type="term" value="P:regulation of DNA-templated transcription"/>
    <property type="evidence" value="ECO:0007669"/>
    <property type="project" value="InterPro"/>
</dbReference>
<proteinExistence type="inferred from homology"/>
<dbReference type="AlphaFoldDB" id="A0A2B4RZG1"/>
<keyword evidence="11 21" id="KW-0347">Helicase</keyword>
<feature type="domain" description="Helicase ATP-binding" evidence="23">
    <location>
        <begin position="29"/>
        <end position="203"/>
    </location>
</feature>
<evidence type="ECO:0000256" key="6">
    <source>
        <dbReference type="ARBA" id="ARBA00022705"/>
    </source>
</evidence>
<keyword evidence="17 21" id="KW-0539">Nucleus</keyword>
<dbReference type="Pfam" id="PF00270">
    <property type="entry name" value="DEAD"/>
    <property type="match status" value="1"/>
</dbReference>
<dbReference type="GO" id="GO:0045934">
    <property type="term" value="P:negative regulation of nucleobase-containing compound metabolic process"/>
    <property type="evidence" value="ECO:0007669"/>
    <property type="project" value="UniProtKB-ARBA"/>
</dbReference>
<dbReference type="GO" id="GO:0051301">
    <property type="term" value="P:cell division"/>
    <property type="evidence" value="ECO:0007669"/>
    <property type="project" value="UniProtKB-KW"/>
</dbReference>
<dbReference type="GO" id="GO:0010605">
    <property type="term" value="P:negative regulation of macromolecule metabolic process"/>
    <property type="evidence" value="ECO:0007669"/>
    <property type="project" value="UniProtKB-ARBA"/>
</dbReference>
<evidence type="ECO:0000256" key="10">
    <source>
        <dbReference type="ARBA" id="ARBA00022801"/>
    </source>
</evidence>
<dbReference type="SMART" id="SM00487">
    <property type="entry name" value="DEXDc"/>
    <property type="match status" value="1"/>
</dbReference>
<dbReference type="Pfam" id="PF16124">
    <property type="entry name" value="RecQ_Zn_bind"/>
    <property type="match status" value="1"/>
</dbReference>
<keyword evidence="26" id="KW-1185">Reference proteome</keyword>
<evidence type="ECO:0000256" key="13">
    <source>
        <dbReference type="ARBA" id="ARBA00022840"/>
    </source>
</evidence>
<comment type="similarity">
    <text evidence="3 21">Belongs to the helicase family. RecQ subfamily.</text>
</comment>
<accession>A0A2B4RZG1</accession>
<evidence type="ECO:0000256" key="15">
    <source>
        <dbReference type="ARBA" id="ARBA00023204"/>
    </source>
</evidence>